<protein>
    <submittedName>
        <fullName evidence="1">Uncharacterized protein</fullName>
    </submittedName>
</protein>
<comment type="caution">
    <text evidence="1">The sequence shown here is derived from an EMBL/GenBank/DDBJ whole genome shotgun (WGS) entry which is preliminary data.</text>
</comment>
<dbReference type="STRING" id="428127.EUBDOL_02288"/>
<dbReference type="HOGENOM" id="CLU_3309894_0_0_9"/>
<sequence length="39" mass="4822">MRFLSLVQILSRFFYLSSGFDKAVLKTMRYAYLWKEKRK</sequence>
<accession>A8RFM6</accession>
<reference evidence="1 2" key="2">
    <citation type="submission" date="2007-09" db="EMBL/GenBank/DDBJ databases">
        <authorList>
            <person name="Fulton L."/>
            <person name="Clifton S."/>
            <person name="Fulton B."/>
            <person name="Xu J."/>
            <person name="Minx P."/>
            <person name="Pepin K.H."/>
            <person name="Johnson M."/>
            <person name="Thiruvilangam P."/>
            <person name="Bhonagiri V."/>
            <person name="Nash W.E."/>
            <person name="Mardis E.R."/>
            <person name="Wilson R.K."/>
        </authorList>
    </citation>
    <scope>NUCLEOTIDE SEQUENCE [LARGE SCALE GENOMIC DNA]</scope>
    <source>
        <strain evidence="1 2">DSM 3991</strain>
    </source>
</reference>
<evidence type="ECO:0000313" key="1">
    <source>
        <dbReference type="EMBL" id="EDP10274.1"/>
    </source>
</evidence>
<dbReference type="EMBL" id="ABAW02000025">
    <property type="protein sequence ID" value="EDP10274.1"/>
    <property type="molecule type" value="Genomic_DNA"/>
</dbReference>
<name>A8RFM6_9FIRM</name>
<dbReference type="Proteomes" id="UP000004090">
    <property type="component" value="Unassembled WGS sequence"/>
</dbReference>
<dbReference type="AlphaFoldDB" id="A8RFM6"/>
<proteinExistence type="predicted"/>
<evidence type="ECO:0000313" key="2">
    <source>
        <dbReference type="Proteomes" id="UP000004090"/>
    </source>
</evidence>
<gene>
    <name evidence="1" type="ORF">EUBDOL_02288</name>
</gene>
<reference evidence="1 2" key="1">
    <citation type="submission" date="2007-09" db="EMBL/GenBank/DDBJ databases">
        <title>Draft genome sequence of Eubacterium dolichum (DSM 3991).</title>
        <authorList>
            <person name="Sudarsanam P."/>
            <person name="Ley R."/>
            <person name="Guruge J."/>
            <person name="Turnbaugh P.J."/>
            <person name="Mahowald M."/>
            <person name="Liep D."/>
            <person name="Gordon J."/>
        </authorList>
    </citation>
    <scope>NUCLEOTIDE SEQUENCE [LARGE SCALE GENOMIC DNA]</scope>
    <source>
        <strain evidence="1 2">DSM 3991</strain>
    </source>
</reference>
<organism evidence="1 2">
    <name type="scientific">Amedibacillus dolichus DSM 3991</name>
    <dbReference type="NCBI Taxonomy" id="428127"/>
    <lineage>
        <taxon>Bacteria</taxon>
        <taxon>Bacillati</taxon>
        <taxon>Bacillota</taxon>
        <taxon>Erysipelotrichia</taxon>
        <taxon>Erysipelotrichales</taxon>
        <taxon>Erysipelotrichaceae</taxon>
        <taxon>Amedibacillus</taxon>
    </lineage>
</organism>